<evidence type="ECO:0000256" key="3">
    <source>
        <dbReference type="ARBA" id="ARBA00022679"/>
    </source>
</evidence>
<dbReference type="Gene3D" id="2.60.40.10">
    <property type="entry name" value="Immunoglobulins"/>
    <property type="match status" value="1"/>
</dbReference>
<keyword evidence="10" id="KW-1185">Reference proteome</keyword>
<feature type="binding site" evidence="6">
    <location>
        <position position="693"/>
    </location>
    <ligand>
        <name>alpha-maltose 1-phosphate</name>
        <dbReference type="ChEBI" id="CHEBI:63576"/>
    </ligand>
</feature>
<dbReference type="Proteomes" id="UP000253628">
    <property type="component" value="Unassembled WGS sequence"/>
</dbReference>
<feature type="domain" description="Glycosyl hydrolase family 13 catalytic" evidence="8">
    <location>
        <begin position="546"/>
        <end position="899"/>
    </location>
</feature>
<dbReference type="InterPro" id="IPR013780">
    <property type="entry name" value="Glyco_hydro_b"/>
</dbReference>
<dbReference type="PANTHER" id="PTHR47786:SF2">
    <property type="entry name" value="GLYCOSYL HYDROLASE FAMILY 13 CATALYTIC DOMAIN-CONTAINING PROTEIN"/>
    <property type="match status" value="1"/>
</dbReference>
<evidence type="ECO:0000313" key="10">
    <source>
        <dbReference type="Proteomes" id="UP000253628"/>
    </source>
</evidence>
<dbReference type="Gene3D" id="3.20.20.80">
    <property type="entry name" value="Glycosidases"/>
    <property type="match status" value="2"/>
</dbReference>
<proteinExistence type="inferred from homology"/>
<dbReference type="EMBL" id="QNRQ01000001">
    <property type="protein sequence ID" value="RBP43202.1"/>
    <property type="molecule type" value="Genomic_DNA"/>
</dbReference>
<dbReference type="SUPFAM" id="SSF51445">
    <property type="entry name" value="(Trans)glycosidases"/>
    <property type="match status" value="2"/>
</dbReference>
<sequence>MPITCTRICYMRETSEDDQFWHDRCRDAKTLGFDAVMAADPGGARRMLADVCNQYGLPLIMDATPPWPETPQAASGDLGGQGQDAAGLMDAGYDYLAQCAADGIAGFRCRELAVLPPAHWRALIKSVRSNAPNCRFMAWTPGLAAGQLQQLSDVGFDTAFSSLPWWDGRASWLVDEHARLQAMARAVYMPIADPDAPQGSTDDGPSRGVARLSVRMQAAIVAARGVLVPYDLACRAHRKQVVDMNSWIDKRAAMSGQVQMLNGALSPLTVLYRAGMGLLVNPDEHKPAAIDWTALLARLPQGRTRLEEVQISTVRSDGPLMQRSSIAAGETALFKAAALEPICRDVLARGKRRAPAVSPALRIAIENVEPTVDSGRFPVKCTAGEALRVQADILMDGHDRLAAQVLWRAADEAGWHEERMAPLGNDRWAATFTPVRIGKYYFTIQAWRDTWGTHREQVEKKHAAGQDVSLDVEEGRQLVAAAHKRAQGRDAGLAATLGELVRHWDLQAMLAPSTANAMSAADPQDCKTTDPVHYPVMADRREAAYASWYELFPRSCGASPNEHGRFRDVIARLPAIRDMGFDVLYFPPIHPIGTSNRKGKNNAVRAQPGDPGSPYAIGSEYGGHTAVHPQLGSLQDFQALLKCTRDHDLEIALDFAIQCSPDHPWLAQHPEWFAWRADGSLHYAENPPKRYEDIVNPDFYSRRNGASHQARLWRELRNIVVFWIEQGVRMFRVDNPHTKPLPFWEWMIADIKSDYPDTVFLSEAFTRPKLMYRLAKLGFSQSYTYFTWRNDKQELTAYLSELSSPPVSDFFRPNFFVNTPDINPYFLQESGRPGFLIRAALAATMSGLWGLYSGFELCEARAVPHKEEYLDSEKYELRTRDWNQPGNIVAEITRLNQVRRTNPALQTHLGIRFHHVDDGQILFFSKSTRGGDNVVLVIISLNPHQTREGTLDLPLWEWGLPDDARLDLEDMADDRRFSLWGRHHRVALPPERPYLLWRRVQSP</sequence>
<keyword evidence="2 6" id="KW-0328">Glycosyltransferase</keyword>
<comment type="subunit">
    <text evidence="1 6">Homodimer.</text>
</comment>
<dbReference type="GO" id="GO:0016758">
    <property type="term" value="F:hexosyltransferase activity"/>
    <property type="evidence" value="ECO:0007669"/>
    <property type="project" value="UniProtKB-UniRule"/>
</dbReference>
<dbReference type="EC" id="2.4.99.16" evidence="6"/>
<name>A0A366HLM1_9BURK</name>
<comment type="caution">
    <text evidence="9">The sequence shown here is derived from an EMBL/GenBank/DDBJ whole genome shotgun (WGS) entry which is preliminary data.</text>
</comment>
<accession>A0A366HLM1</accession>
<dbReference type="InterPro" id="IPR017853">
    <property type="entry name" value="GH"/>
</dbReference>
<dbReference type="AlphaFoldDB" id="A0A366HLM1"/>
<evidence type="ECO:0000256" key="7">
    <source>
        <dbReference type="SAM" id="MobiDB-lite"/>
    </source>
</evidence>
<keyword evidence="4 6" id="KW-0119">Carbohydrate metabolism</keyword>
<gene>
    <name evidence="6" type="primary">glgE</name>
    <name evidence="9" type="ORF">DFR37_101330</name>
</gene>
<evidence type="ECO:0000256" key="6">
    <source>
        <dbReference type="HAMAP-Rule" id="MF_02124"/>
    </source>
</evidence>
<reference evidence="9 10" key="1">
    <citation type="submission" date="2018-06" db="EMBL/GenBank/DDBJ databases">
        <title>Genomic Encyclopedia of Type Strains, Phase IV (KMG-IV): sequencing the most valuable type-strain genomes for metagenomic binning, comparative biology and taxonomic classification.</title>
        <authorList>
            <person name="Goeker M."/>
        </authorList>
    </citation>
    <scope>NUCLEOTIDE SEQUENCE [LARGE SCALE GENOMIC DNA]</scope>
    <source>
        <strain evidence="9 10">DSM 25520</strain>
    </source>
</reference>
<comment type="similarity">
    <text evidence="6">Belongs to the glycosyl hydrolase 13 family. GlgE subfamily.</text>
</comment>
<dbReference type="InterPro" id="IPR026585">
    <property type="entry name" value="GlgE"/>
</dbReference>
<dbReference type="Gene3D" id="2.60.40.1180">
    <property type="entry name" value="Golgi alpha-mannosidase II"/>
    <property type="match status" value="1"/>
</dbReference>
<dbReference type="InterPro" id="IPR049171">
    <property type="entry name" value="GLGE_C"/>
</dbReference>
<dbReference type="SMART" id="SM00642">
    <property type="entry name" value="Aamy"/>
    <property type="match status" value="1"/>
</dbReference>
<feature type="active site" description="Proton donor" evidence="6">
    <location>
        <position position="763"/>
    </location>
</feature>
<feature type="binding site" evidence="6">
    <location>
        <position position="598"/>
    </location>
    <ligand>
        <name>alpha-maltose 1-phosphate</name>
        <dbReference type="ChEBI" id="CHEBI:63576"/>
    </ligand>
</feature>
<feature type="binding site" evidence="6">
    <location>
        <begin position="874"/>
        <end position="875"/>
    </location>
    <ligand>
        <name>alpha-maltose 1-phosphate</name>
        <dbReference type="ChEBI" id="CHEBI:63576"/>
    </ligand>
</feature>
<evidence type="ECO:0000259" key="8">
    <source>
        <dbReference type="SMART" id="SM00642"/>
    </source>
</evidence>
<evidence type="ECO:0000256" key="4">
    <source>
        <dbReference type="ARBA" id="ARBA00023277"/>
    </source>
</evidence>
<dbReference type="GO" id="GO:0030979">
    <property type="term" value="P:alpha-glucan biosynthetic process"/>
    <property type="evidence" value="ECO:0007669"/>
    <property type="project" value="UniProtKB-UniRule"/>
</dbReference>
<evidence type="ECO:0000256" key="2">
    <source>
        <dbReference type="ARBA" id="ARBA00022676"/>
    </source>
</evidence>
<protein>
    <recommendedName>
        <fullName evidence="6">Alpha-1,4-glucan:maltose-1-phosphate maltosyltransferase</fullName>
        <shortName evidence="6">GMPMT</shortName>
        <ecNumber evidence="6">2.4.99.16</ecNumber>
    </recommendedName>
    <alternativeName>
        <fullName evidence="6">(1-&gt;4)-alpha-D-glucan:maltose-1-phosphate alpha-D-maltosyltransferase</fullName>
    </alternativeName>
</protein>
<dbReference type="Pfam" id="PF11896">
    <property type="entry name" value="GlgE_dom_N_S"/>
    <property type="match status" value="1"/>
</dbReference>
<feature type="binding site" evidence="6">
    <location>
        <position position="735"/>
    </location>
    <ligand>
        <name>alpha-maltose 1-phosphate</name>
        <dbReference type="ChEBI" id="CHEBI:63576"/>
    </ligand>
</feature>
<dbReference type="InterPro" id="IPR021828">
    <property type="entry name" value="GlgE_dom_N/S"/>
</dbReference>
<dbReference type="PANTHER" id="PTHR47786">
    <property type="entry name" value="ALPHA-1,4-GLUCAN:MALTOSE-1-PHOSPHATE MALTOSYLTRANSFERASE"/>
    <property type="match status" value="1"/>
</dbReference>
<feature type="site" description="Transition state stabilizer" evidence="6">
    <location>
        <position position="821"/>
    </location>
</feature>
<comment type="catalytic activity">
    <reaction evidence="5 6">
        <text>alpha-maltose 1-phosphate + [(1-&gt;4)-alpha-D-glucosyl](n) = [(1-&gt;4)-alpha-D-glucosyl](n+2) + phosphate</text>
        <dbReference type="Rhea" id="RHEA:42692"/>
        <dbReference type="Rhea" id="RHEA-COMP:9584"/>
        <dbReference type="Rhea" id="RHEA-COMP:10183"/>
        <dbReference type="ChEBI" id="CHEBI:15444"/>
        <dbReference type="ChEBI" id="CHEBI:43474"/>
        <dbReference type="ChEBI" id="CHEBI:63576"/>
        <dbReference type="EC" id="2.4.99.16"/>
    </reaction>
</comment>
<dbReference type="CDD" id="cd11344">
    <property type="entry name" value="AmyAc_GlgE_like"/>
    <property type="match status" value="1"/>
</dbReference>
<feature type="binding site" evidence="6">
    <location>
        <position position="658"/>
    </location>
    <ligand>
        <name>alpha-maltose 1-phosphate</name>
        <dbReference type="ChEBI" id="CHEBI:63576"/>
    </ligand>
</feature>
<comment type="function">
    <text evidence="6">Maltosyltransferase that uses maltose 1-phosphate (M1P) as the sugar donor to elongate linear or branched alpha-(1-&gt;4)-glucans. Is involved in a branched alpha-glucan biosynthetic pathway from trehalose, together with TreS, Mak and GlgB.</text>
</comment>
<evidence type="ECO:0000256" key="5">
    <source>
        <dbReference type="ARBA" id="ARBA00048735"/>
    </source>
</evidence>
<dbReference type="GO" id="GO:0004553">
    <property type="term" value="F:hydrolase activity, hydrolyzing O-glycosyl compounds"/>
    <property type="evidence" value="ECO:0007669"/>
    <property type="project" value="InterPro"/>
</dbReference>
<dbReference type="InterPro" id="IPR006047">
    <property type="entry name" value="GH13_cat_dom"/>
</dbReference>
<feature type="active site" description="Nucleophile" evidence="6">
    <location>
        <position position="734"/>
    </location>
</feature>
<keyword evidence="3 6" id="KW-0808">Transferase</keyword>
<dbReference type="InterPro" id="IPR013783">
    <property type="entry name" value="Ig-like_fold"/>
</dbReference>
<evidence type="ECO:0000256" key="1">
    <source>
        <dbReference type="ARBA" id="ARBA00011738"/>
    </source>
</evidence>
<dbReference type="HAMAP" id="MF_02124">
    <property type="entry name" value="GlgE"/>
    <property type="match status" value="1"/>
</dbReference>
<organism evidence="9 10">
    <name type="scientific">Eoetvoesiella caeni</name>
    <dbReference type="NCBI Taxonomy" id="645616"/>
    <lineage>
        <taxon>Bacteria</taxon>
        <taxon>Pseudomonadati</taxon>
        <taxon>Pseudomonadota</taxon>
        <taxon>Betaproteobacteria</taxon>
        <taxon>Burkholderiales</taxon>
        <taxon>Alcaligenaceae</taxon>
        <taxon>Eoetvoesiella</taxon>
    </lineage>
</organism>
<dbReference type="Gene3D" id="1.20.58.80">
    <property type="entry name" value="Phosphotransferase system, lactose/cellobiose-type IIA subunit"/>
    <property type="match status" value="1"/>
</dbReference>
<dbReference type="Pfam" id="PF21702">
    <property type="entry name" value="GLGE_C"/>
    <property type="match status" value="1"/>
</dbReference>
<feature type="region of interest" description="Disordered" evidence="7">
    <location>
        <begin position="596"/>
        <end position="618"/>
    </location>
</feature>
<dbReference type="OrthoDB" id="9805159at2"/>
<evidence type="ECO:0000313" key="9">
    <source>
        <dbReference type="EMBL" id="RBP43202.1"/>
    </source>
</evidence>